<feature type="transmembrane region" description="Helical" evidence="1">
    <location>
        <begin position="12"/>
        <end position="32"/>
    </location>
</feature>
<name>A0ABW3PKG4_9LACO</name>
<keyword evidence="1" id="KW-1133">Transmembrane helix</keyword>
<dbReference type="Pfam" id="PF22813">
    <property type="entry name" value="TcaA_2nd"/>
    <property type="match status" value="1"/>
</dbReference>
<keyword evidence="4" id="KW-1185">Reference proteome</keyword>
<dbReference type="PANTHER" id="PTHR40038:SF1">
    <property type="entry name" value="MEMBRANE-ASSOCIATED PROTEIN TCAA"/>
    <property type="match status" value="1"/>
</dbReference>
<evidence type="ECO:0000259" key="2">
    <source>
        <dbReference type="Pfam" id="PF22813"/>
    </source>
</evidence>
<dbReference type="EMBL" id="JBHTLH010000038">
    <property type="protein sequence ID" value="MFD1125816.1"/>
    <property type="molecule type" value="Genomic_DNA"/>
</dbReference>
<protein>
    <recommendedName>
        <fullName evidence="2">TcaA second domain-containing protein</fullName>
    </recommendedName>
</protein>
<feature type="domain" description="TcaA second" evidence="2">
    <location>
        <begin position="40"/>
        <end position="125"/>
    </location>
</feature>
<dbReference type="Proteomes" id="UP001597156">
    <property type="component" value="Unassembled WGS sequence"/>
</dbReference>
<sequence length="204" mass="23634">MESQQHATNTQKWLIGILTTLLVIIIGSYFYLDHYYSQSATANRFVSAIEKNNPKTVASLIRTDDPDFKITPRSVQPLITYYQHYPNQRAKLKRRMSATGVVNRLLDFVDIGHHFFLFENYTLQVAPIFPTISSNRDHVQVKINGHVVAKSLTQNTTRTFGPYIPGRYNIQLTTKTHGHRQTLTQRFDWIDPTVQQLQVHDTFK</sequence>
<dbReference type="InterPro" id="IPR054529">
    <property type="entry name" value="TcaA_2nd"/>
</dbReference>
<comment type="caution">
    <text evidence="3">The sequence shown here is derived from an EMBL/GenBank/DDBJ whole genome shotgun (WGS) entry which is preliminary data.</text>
</comment>
<accession>A0ABW3PKG4</accession>
<evidence type="ECO:0000256" key="1">
    <source>
        <dbReference type="SAM" id="Phobius"/>
    </source>
</evidence>
<gene>
    <name evidence="3" type="ORF">ACFQ22_10695</name>
</gene>
<keyword evidence="1" id="KW-0472">Membrane</keyword>
<dbReference type="PANTHER" id="PTHR40038">
    <property type="entry name" value="MEMBRANE-ASSOCIATED PROTEIN TCAA"/>
    <property type="match status" value="1"/>
</dbReference>
<evidence type="ECO:0000313" key="4">
    <source>
        <dbReference type="Proteomes" id="UP001597156"/>
    </source>
</evidence>
<dbReference type="RefSeq" id="WP_191981385.1">
    <property type="nucleotide sequence ID" value="NZ_JBHTLH010000038.1"/>
</dbReference>
<proteinExistence type="predicted"/>
<organism evidence="3 4">
    <name type="scientific">Lentilactobacillus raoultii</name>
    <dbReference type="NCBI Taxonomy" id="1987503"/>
    <lineage>
        <taxon>Bacteria</taxon>
        <taxon>Bacillati</taxon>
        <taxon>Bacillota</taxon>
        <taxon>Bacilli</taxon>
        <taxon>Lactobacillales</taxon>
        <taxon>Lactobacillaceae</taxon>
        <taxon>Lentilactobacillus</taxon>
    </lineage>
</organism>
<evidence type="ECO:0000313" key="3">
    <source>
        <dbReference type="EMBL" id="MFD1125816.1"/>
    </source>
</evidence>
<keyword evidence="1" id="KW-0812">Transmembrane</keyword>
<reference evidence="4" key="1">
    <citation type="journal article" date="2019" name="Int. J. Syst. Evol. Microbiol.">
        <title>The Global Catalogue of Microorganisms (GCM) 10K type strain sequencing project: providing services to taxonomists for standard genome sequencing and annotation.</title>
        <authorList>
            <consortium name="The Broad Institute Genomics Platform"/>
            <consortium name="The Broad Institute Genome Sequencing Center for Infectious Disease"/>
            <person name="Wu L."/>
            <person name="Ma J."/>
        </authorList>
    </citation>
    <scope>NUCLEOTIDE SEQUENCE [LARGE SCALE GENOMIC DNA]</scope>
    <source>
        <strain evidence="4">CCUG 71848</strain>
    </source>
</reference>